<proteinExistence type="inferred from homology"/>
<evidence type="ECO:0000256" key="2">
    <source>
        <dbReference type="ARBA" id="ARBA00004651"/>
    </source>
</evidence>
<evidence type="ECO:0000256" key="1">
    <source>
        <dbReference type="ARBA" id="ARBA00002510"/>
    </source>
</evidence>
<dbReference type="PANTHER" id="PTHR40659">
    <property type="entry name" value="NICKEL/COBALT EFFLUX SYSTEM RCNA"/>
    <property type="match status" value="1"/>
</dbReference>
<sequence length="235" mass="25097">MHTHSHELTLGVAFFLGALHALEPGHGKTAMLVYLSGERRSFWHPIAMGISSGLAHSVSLIAIAMAVHLTHHLVTGDHHHDDEVVTQWLQCISAALVMCVGIWMLWAAWRSKPTTCGCKSHREGTCDSRPVSKPSSYSMSAMLGVAFGLLPCPSALAAYFTSMSTGSPVAAYAVIGLFATGIACSLSLVGVLLQRFGGSLIRKDSRIGKLPWPYLRAVLILAVGVFYCGRLALAA</sequence>
<dbReference type="EMBL" id="BAABRO010000001">
    <property type="protein sequence ID" value="GAA5505434.1"/>
    <property type="molecule type" value="Genomic_DNA"/>
</dbReference>
<dbReference type="RefSeq" id="WP_345682459.1">
    <property type="nucleotide sequence ID" value="NZ_BAABRO010000001.1"/>
</dbReference>
<evidence type="ECO:0000256" key="5">
    <source>
        <dbReference type="ARBA" id="ARBA00022475"/>
    </source>
</evidence>
<evidence type="ECO:0000256" key="3">
    <source>
        <dbReference type="ARBA" id="ARBA00022426"/>
    </source>
</evidence>
<evidence type="ECO:0000256" key="6">
    <source>
        <dbReference type="ARBA" id="ARBA00022596"/>
    </source>
</evidence>
<feature type="transmembrane region" description="Helical" evidence="13">
    <location>
        <begin position="87"/>
        <end position="109"/>
    </location>
</feature>
<keyword evidence="8 13" id="KW-1133">Transmembrane helix</keyword>
<keyword evidence="15" id="KW-1185">Reference proteome</keyword>
<comment type="subcellular location">
    <subcellularLocation>
        <location evidence="2 13">Cell membrane</location>
        <topology evidence="2 13">Multi-pass membrane protein</topology>
    </subcellularLocation>
</comment>
<keyword evidence="6" id="KW-0533">Nickel</keyword>
<protein>
    <recommendedName>
        <fullName evidence="13">Nickel/cobalt efflux system</fullName>
    </recommendedName>
</protein>
<dbReference type="Pfam" id="PF03824">
    <property type="entry name" value="NicO"/>
    <property type="match status" value="1"/>
</dbReference>
<dbReference type="PANTHER" id="PTHR40659:SF1">
    <property type="entry name" value="NICKEL_COBALT EFFLUX SYSTEM RCNA"/>
    <property type="match status" value="1"/>
</dbReference>
<comment type="similarity">
    <text evidence="13">Belongs to the NiCoT transporter (TC 2.A.52) family.</text>
</comment>
<name>A0ABP9VJQ5_9BACT</name>
<keyword evidence="9" id="KW-0406">Ion transport</keyword>
<dbReference type="InterPro" id="IPR011541">
    <property type="entry name" value="Ni/Co_transpt_high_affinity"/>
</dbReference>
<feature type="transmembrane region" description="Helical" evidence="13">
    <location>
        <begin position="139"/>
        <end position="160"/>
    </location>
</feature>
<keyword evidence="4 13" id="KW-0813">Transport</keyword>
<evidence type="ECO:0000256" key="9">
    <source>
        <dbReference type="ARBA" id="ARBA00023065"/>
    </source>
</evidence>
<organism evidence="14 15">
    <name type="scientific">Novipirellula caenicola</name>
    <dbReference type="NCBI Taxonomy" id="1536901"/>
    <lineage>
        <taxon>Bacteria</taxon>
        <taxon>Pseudomonadati</taxon>
        <taxon>Planctomycetota</taxon>
        <taxon>Planctomycetia</taxon>
        <taxon>Pirellulales</taxon>
        <taxon>Pirellulaceae</taxon>
        <taxon>Novipirellula</taxon>
    </lineage>
</organism>
<feature type="transmembrane region" description="Helical" evidence="13">
    <location>
        <begin position="42"/>
        <end position="67"/>
    </location>
</feature>
<evidence type="ECO:0000256" key="12">
    <source>
        <dbReference type="ARBA" id="ARBA00023285"/>
    </source>
</evidence>
<reference evidence="14 15" key="1">
    <citation type="submission" date="2024-02" db="EMBL/GenBank/DDBJ databases">
        <title>Rhodopirellula caenicola NBRC 110016.</title>
        <authorList>
            <person name="Ichikawa N."/>
            <person name="Katano-Makiyama Y."/>
            <person name="Hidaka K."/>
        </authorList>
    </citation>
    <scope>NUCLEOTIDE SEQUENCE [LARGE SCALE GENOMIC DNA]</scope>
    <source>
        <strain evidence="14 15">NBRC 110016</strain>
    </source>
</reference>
<evidence type="ECO:0000256" key="8">
    <source>
        <dbReference type="ARBA" id="ARBA00022989"/>
    </source>
</evidence>
<accession>A0ABP9VJQ5</accession>
<evidence type="ECO:0000256" key="4">
    <source>
        <dbReference type="ARBA" id="ARBA00022448"/>
    </source>
</evidence>
<evidence type="ECO:0000313" key="15">
    <source>
        <dbReference type="Proteomes" id="UP001416858"/>
    </source>
</evidence>
<evidence type="ECO:0000256" key="11">
    <source>
        <dbReference type="ARBA" id="ARBA00023136"/>
    </source>
</evidence>
<keyword evidence="7 13" id="KW-0812">Transmembrane</keyword>
<evidence type="ECO:0000313" key="14">
    <source>
        <dbReference type="EMBL" id="GAA5505434.1"/>
    </source>
</evidence>
<evidence type="ECO:0000256" key="7">
    <source>
        <dbReference type="ARBA" id="ARBA00022692"/>
    </source>
</evidence>
<comment type="caution">
    <text evidence="14">The sequence shown here is derived from an EMBL/GenBank/DDBJ whole genome shotgun (WGS) entry which is preliminary data.</text>
</comment>
<keyword evidence="12" id="KW-0170">Cobalt</keyword>
<keyword evidence="10" id="KW-0921">Nickel transport</keyword>
<evidence type="ECO:0000256" key="10">
    <source>
        <dbReference type="ARBA" id="ARBA00023112"/>
    </source>
</evidence>
<dbReference type="Proteomes" id="UP001416858">
    <property type="component" value="Unassembled WGS sequence"/>
</dbReference>
<evidence type="ECO:0000256" key="13">
    <source>
        <dbReference type="RuleBase" id="RU362101"/>
    </source>
</evidence>
<keyword evidence="3" id="KW-0171">Cobalt transport</keyword>
<dbReference type="InterPro" id="IPR051224">
    <property type="entry name" value="NiCoT_RcnA"/>
</dbReference>
<feature type="transmembrane region" description="Helical" evidence="13">
    <location>
        <begin position="172"/>
        <end position="193"/>
    </location>
</feature>
<keyword evidence="5" id="KW-1003">Cell membrane</keyword>
<feature type="transmembrane region" description="Helical" evidence="13">
    <location>
        <begin position="214"/>
        <end position="233"/>
    </location>
</feature>
<gene>
    <name evidence="14" type="primary">rcnA</name>
    <name evidence="14" type="ORF">Rcae01_00879</name>
</gene>
<comment type="function">
    <text evidence="1">Efflux system for nickel and cobalt.</text>
</comment>
<keyword evidence="11 13" id="KW-0472">Membrane</keyword>